<dbReference type="GO" id="GO:0009435">
    <property type="term" value="P:NAD+ biosynthetic process"/>
    <property type="evidence" value="ECO:0007669"/>
    <property type="project" value="UniProtKB-UniPathway"/>
</dbReference>
<accession>A0A398DFR1</accession>
<dbReference type="PANTHER" id="PTHR23090:SF9">
    <property type="entry name" value="GLUTAMINE-DEPENDENT NAD(+) SYNTHETASE"/>
    <property type="match status" value="1"/>
</dbReference>
<reference evidence="11 12" key="1">
    <citation type="submission" date="2018-09" db="EMBL/GenBank/DDBJ databases">
        <title>Discovery and Ecogenomic Context for Candidatus Cryosericales, a Global Caldiserica Order Active in Thawing Permafrost.</title>
        <authorList>
            <person name="Martinez M.A."/>
            <person name="Woodcroft B.J."/>
            <person name="Ignacio Espinoza J.C."/>
            <person name="Zayed A."/>
            <person name="Singleton C.M."/>
            <person name="Boyd J."/>
            <person name="Li Y.-F."/>
            <person name="Purvine S."/>
            <person name="Maughan H."/>
            <person name="Hodgkins S.B."/>
            <person name="Anderson D."/>
            <person name="Sederholm M."/>
            <person name="Temperton B."/>
            <person name="Saleska S.R."/>
            <person name="Tyson G.W."/>
            <person name="Rich V.I."/>
        </authorList>
    </citation>
    <scope>NUCLEOTIDE SEQUENCE [LARGE SCALE GENOMIC DNA]</scope>
    <source>
        <strain evidence="10 11">SMC2</strain>
        <strain evidence="9 12">SMC3</strain>
    </source>
</reference>
<dbReference type="InterPro" id="IPR014729">
    <property type="entry name" value="Rossmann-like_a/b/a_fold"/>
</dbReference>
<dbReference type="AlphaFoldDB" id="A0A398DFR1"/>
<keyword evidence="2 6" id="KW-0436">Ligase</keyword>
<dbReference type="FunFam" id="3.40.50.620:FF:000106">
    <property type="entry name" value="Glutamine-dependent NAD(+) synthetase"/>
    <property type="match status" value="1"/>
</dbReference>
<dbReference type="NCBIfam" id="TIGR00552">
    <property type="entry name" value="nadE"/>
    <property type="match status" value="1"/>
</dbReference>
<comment type="pathway">
    <text evidence="1">Cofactor biosynthesis; NAD(+) biosynthesis.</text>
</comment>
<gene>
    <name evidence="10" type="ORF">SMC2_00395</name>
    <name evidence="9" type="ORF">SMC3_04805</name>
</gene>
<dbReference type="EMBL" id="QXIW01000024">
    <property type="protein sequence ID" value="RIE13323.1"/>
    <property type="molecule type" value="Genomic_DNA"/>
</dbReference>
<dbReference type="Proteomes" id="UP000265724">
    <property type="component" value="Unassembled WGS sequence"/>
</dbReference>
<dbReference type="Gene3D" id="3.40.50.620">
    <property type="entry name" value="HUPs"/>
    <property type="match status" value="1"/>
</dbReference>
<keyword evidence="3 6" id="KW-0547">Nucleotide-binding</keyword>
<evidence type="ECO:0000256" key="5">
    <source>
        <dbReference type="ARBA" id="ARBA00023027"/>
    </source>
</evidence>
<dbReference type="PANTHER" id="PTHR23090">
    <property type="entry name" value="NH 3 /GLUTAMINE-DEPENDENT NAD + SYNTHETASE"/>
    <property type="match status" value="1"/>
</dbReference>
<evidence type="ECO:0000256" key="6">
    <source>
        <dbReference type="RuleBase" id="RU003811"/>
    </source>
</evidence>
<dbReference type="RefSeq" id="WP_119086689.1">
    <property type="nucleotide sequence ID" value="NZ_QXIV01000001.1"/>
</dbReference>
<dbReference type="NCBIfam" id="NF010587">
    <property type="entry name" value="PRK13980.1"/>
    <property type="match status" value="1"/>
</dbReference>
<evidence type="ECO:0000313" key="9">
    <source>
        <dbReference type="EMBL" id="RIE13323.1"/>
    </source>
</evidence>
<evidence type="ECO:0000259" key="8">
    <source>
        <dbReference type="Pfam" id="PF02540"/>
    </source>
</evidence>
<keyword evidence="4 6" id="KW-0067">ATP-binding</keyword>
<name>A0A398DFR1_9BACT</name>
<evidence type="ECO:0000313" key="10">
    <source>
        <dbReference type="EMBL" id="RIE15721.1"/>
    </source>
</evidence>
<dbReference type="GO" id="GO:0005737">
    <property type="term" value="C:cytoplasm"/>
    <property type="evidence" value="ECO:0007669"/>
    <property type="project" value="InterPro"/>
</dbReference>
<dbReference type="GO" id="GO:0003952">
    <property type="term" value="F:NAD+ synthase (glutamine-hydrolyzing) activity"/>
    <property type="evidence" value="ECO:0007669"/>
    <property type="project" value="InterPro"/>
</dbReference>
<organism evidence="9 12">
    <name type="scientific">Candidatus Cryosericum hinesii</name>
    <dbReference type="NCBI Taxonomy" id="2290915"/>
    <lineage>
        <taxon>Bacteria</taxon>
        <taxon>Pseudomonadati</taxon>
        <taxon>Caldisericota/Cryosericota group</taxon>
        <taxon>Candidatus Cryosericota</taxon>
        <taxon>Candidatus Cryosericia</taxon>
        <taxon>Candidatus Cryosericales</taxon>
        <taxon>Candidatus Cryosericaceae</taxon>
        <taxon>Candidatus Cryosericum</taxon>
    </lineage>
</organism>
<comment type="caution">
    <text evidence="9">The sequence shown here is derived from an EMBL/GenBank/DDBJ whole genome shotgun (WGS) entry which is preliminary data.</text>
</comment>
<dbReference type="EC" id="6.3.1.5" evidence="7"/>
<dbReference type="SUPFAM" id="SSF52402">
    <property type="entry name" value="Adenine nucleotide alpha hydrolases-like"/>
    <property type="match status" value="1"/>
</dbReference>
<keyword evidence="11" id="KW-1185">Reference proteome</keyword>
<dbReference type="Pfam" id="PF02540">
    <property type="entry name" value="NAD_synthase"/>
    <property type="match status" value="1"/>
</dbReference>
<evidence type="ECO:0000313" key="12">
    <source>
        <dbReference type="Proteomes" id="UP000266042"/>
    </source>
</evidence>
<feature type="domain" description="NAD/GMP synthase" evidence="8">
    <location>
        <begin position="16"/>
        <end position="253"/>
    </location>
</feature>
<dbReference type="GO" id="GO:0004359">
    <property type="term" value="F:glutaminase activity"/>
    <property type="evidence" value="ECO:0007669"/>
    <property type="project" value="InterPro"/>
</dbReference>
<sequence>MTVDTLALNNAFVEDYLKRFVQEELHTSGFTEACIALSGGLDSALVLKLAVDALGADHVHAIFLPYKISSAESKRDVRTMFEFCGIPWQELDISGMADAYLALQPGIDRLRTGNLLARLRMAVIFDQSKKENALVVGTSNKSELLVGYSTWYGDMACAIMPIGDLYKTQVRSLARHIGLPQQVIAKPPSADLWAGQTDEGEIGVSYETLDQVLYLLVDQRCSSAEVISEGFDLDLVQRVERKILTSQFKRVPPPIAKLSQRTVGTDFLYPRDWRK</sequence>
<dbReference type="GO" id="GO:0005524">
    <property type="term" value="F:ATP binding"/>
    <property type="evidence" value="ECO:0007669"/>
    <property type="project" value="UniProtKB-KW"/>
</dbReference>
<dbReference type="CDD" id="cd00553">
    <property type="entry name" value="NAD_synthase"/>
    <property type="match status" value="1"/>
</dbReference>
<comment type="similarity">
    <text evidence="6">Belongs to the NAD synthetase family.</text>
</comment>
<proteinExistence type="inferred from homology"/>
<dbReference type="InterPro" id="IPR003694">
    <property type="entry name" value="NAD_synthase"/>
</dbReference>
<evidence type="ECO:0000256" key="3">
    <source>
        <dbReference type="ARBA" id="ARBA00022741"/>
    </source>
</evidence>
<evidence type="ECO:0000313" key="11">
    <source>
        <dbReference type="Proteomes" id="UP000265724"/>
    </source>
</evidence>
<evidence type="ECO:0000256" key="1">
    <source>
        <dbReference type="ARBA" id="ARBA00004790"/>
    </source>
</evidence>
<evidence type="ECO:0000256" key="7">
    <source>
        <dbReference type="RuleBase" id="RU003812"/>
    </source>
</evidence>
<dbReference type="UniPathway" id="UPA00253"/>
<dbReference type="GO" id="GO:0008795">
    <property type="term" value="F:NAD+ synthase activity"/>
    <property type="evidence" value="ECO:0007669"/>
    <property type="project" value="UniProtKB-EC"/>
</dbReference>
<evidence type="ECO:0000256" key="4">
    <source>
        <dbReference type="ARBA" id="ARBA00022840"/>
    </source>
</evidence>
<keyword evidence="5 6" id="KW-0520">NAD</keyword>
<comment type="catalytic activity">
    <reaction evidence="7">
        <text>deamido-NAD(+) + NH4(+) + ATP = AMP + diphosphate + NAD(+) + H(+)</text>
        <dbReference type="Rhea" id="RHEA:21188"/>
        <dbReference type="ChEBI" id="CHEBI:15378"/>
        <dbReference type="ChEBI" id="CHEBI:28938"/>
        <dbReference type="ChEBI" id="CHEBI:30616"/>
        <dbReference type="ChEBI" id="CHEBI:33019"/>
        <dbReference type="ChEBI" id="CHEBI:57540"/>
        <dbReference type="ChEBI" id="CHEBI:58437"/>
        <dbReference type="ChEBI" id="CHEBI:456215"/>
        <dbReference type="EC" id="6.3.1.5"/>
    </reaction>
</comment>
<dbReference type="EMBL" id="QXIX01000002">
    <property type="protein sequence ID" value="RIE15721.1"/>
    <property type="molecule type" value="Genomic_DNA"/>
</dbReference>
<evidence type="ECO:0000256" key="2">
    <source>
        <dbReference type="ARBA" id="ARBA00022598"/>
    </source>
</evidence>
<dbReference type="InterPro" id="IPR022310">
    <property type="entry name" value="NAD/GMP_synthase"/>
</dbReference>
<protein>
    <recommendedName>
        <fullName evidence="7">NH(3)-dependent NAD(+) synthetase</fullName>
        <ecNumber evidence="7">6.3.1.5</ecNumber>
    </recommendedName>
</protein>
<dbReference type="Proteomes" id="UP000266042">
    <property type="component" value="Unassembled WGS sequence"/>
</dbReference>